<keyword evidence="4" id="KW-0680">Restriction system</keyword>
<evidence type="ECO:0000256" key="3">
    <source>
        <dbReference type="ARBA" id="ARBA00022691"/>
    </source>
</evidence>
<name>A0AAE9QQU6_STREQ</name>
<dbReference type="AlphaFoldDB" id="A0AAE9QQU6"/>
<proteinExistence type="predicted"/>
<dbReference type="Pfam" id="PF00145">
    <property type="entry name" value="DNA_methylase"/>
    <property type="match status" value="1"/>
</dbReference>
<evidence type="ECO:0000313" key="6">
    <source>
        <dbReference type="Proteomes" id="UP000339049"/>
    </source>
</evidence>
<dbReference type="Proteomes" id="UP000339049">
    <property type="component" value="Unassembled WGS sequence"/>
</dbReference>
<accession>A0AAE9QQU6</accession>
<dbReference type="EMBL" id="CABEIY010000005">
    <property type="protein sequence ID" value="VTT22802.1"/>
    <property type="molecule type" value="Genomic_DNA"/>
</dbReference>
<dbReference type="Gene3D" id="3.90.120.10">
    <property type="entry name" value="DNA Methylase, subunit A, domain 2"/>
    <property type="match status" value="1"/>
</dbReference>
<gene>
    <name evidence="5" type="primary">dcm2</name>
    <name evidence="5" type="ORF">NCTC11557_00182</name>
</gene>
<organism evidence="5 6">
    <name type="scientific">Streptococcus dysgalactiae subsp. equisimilis</name>
    <name type="common">Streptococcus equisimilis</name>
    <dbReference type="NCBI Taxonomy" id="119602"/>
    <lineage>
        <taxon>Bacteria</taxon>
        <taxon>Bacillati</taxon>
        <taxon>Bacillota</taxon>
        <taxon>Bacilli</taxon>
        <taxon>Lactobacillales</taxon>
        <taxon>Streptococcaceae</taxon>
        <taxon>Streptococcus</taxon>
    </lineage>
</organism>
<evidence type="ECO:0000256" key="1">
    <source>
        <dbReference type="ARBA" id="ARBA00022603"/>
    </source>
</evidence>
<dbReference type="InterPro" id="IPR031303">
    <property type="entry name" value="C5_meth_CS"/>
</dbReference>
<dbReference type="GO" id="GO:0032259">
    <property type="term" value="P:methylation"/>
    <property type="evidence" value="ECO:0007669"/>
    <property type="project" value="UniProtKB-KW"/>
</dbReference>
<dbReference type="EC" id="2.1.1.37" evidence="5"/>
<evidence type="ECO:0000256" key="2">
    <source>
        <dbReference type="ARBA" id="ARBA00022679"/>
    </source>
</evidence>
<comment type="caution">
    <text evidence="5">The sequence shown here is derived from an EMBL/GenBank/DDBJ whole genome shotgun (WGS) entry which is preliminary data.</text>
</comment>
<protein>
    <submittedName>
        <fullName evidence="5">DNA (Cytosine-5-)-methyltransferase</fullName>
        <ecNumber evidence="5">2.1.1.37</ecNumber>
    </submittedName>
</protein>
<dbReference type="RefSeq" id="WP_111679372.1">
    <property type="nucleotide sequence ID" value="NZ_CABEIY010000005.1"/>
</dbReference>
<dbReference type="InterPro" id="IPR001525">
    <property type="entry name" value="C5_MeTfrase"/>
</dbReference>
<keyword evidence="1 5" id="KW-0489">Methyltransferase</keyword>
<dbReference type="PROSITE" id="PS00095">
    <property type="entry name" value="C5_MTASE_2"/>
    <property type="match status" value="1"/>
</dbReference>
<dbReference type="SUPFAM" id="SSF53335">
    <property type="entry name" value="S-adenosyl-L-methionine-dependent methyltransferases"/>
    <property type="match status" value="1"/>
</dbReference>
<sequence length="203" mass="22579">MIKKICNVNPSGKGINGNVYDLDYLCPTITTNKGEGLKILIKNATKKGYLIADNGDGIDTAYPDSKTRRGRVQKNMSHTITTDDSKAVLIGASRGRDPQNPSDRKIGNSNLQQRLEINKNGTSNTITSVLKDNYAVELPEYRIRKLTPKECWQLMGCSDEDFDKAQSVNSNSQLYKQAGNAIVVDVLEAIFKQLFLTEVQNEY</sequence>
<dbReference type="GO" id="GO:0009307">
    <property type="term" value="P:DNA restriction-modification system"/>
    <property type="evidence" value="ECO:0007669"/>
    <property type="project" value="UniProtKB-KW"/>
</dbReference>
<dbReference type="REBASE" id="431605">
    <property type="entry name" value="M2.Sdy11557ORF181P"/>
</dbReference>
<evidence type="ECO:0000256" key="4">
    <source>
        <dbReference type="ARBA" id="ARBA00022747"/>
    </source>
</evidence>
<keyword evidence="3" id="KW-0949">S-adenosyl-L-methionine</keyword>
<dbReference type="InterPro" id="IPR029063">
    <property type="entry name" value="SAM-dependent_MTases_sf"/>
</dbReference>
<evidence type="ECO:0000313" key="5">
    <source>
        <dbReference type="EMBL" id="VTT22802.1"/>
    </source>
</evidence>
<keyword evidence="2 5" id="KW-0808">Transferase</keyword>
<reference evidence="5 6" key="1">
    <citation type="submission" date="2019-05" db="EMBL/GenBank/DDBJ databases">
        <authorList>
            <consortium name="Pathogen Informatics"/>
        </authorList>
    </citation>
    <scope>NUCLEOTIDE SEQUENCE [LARGE SCALE GENOMIC DNA]</scope>
    <source>
        <strain evidence="5 6">NCTC11557</strain>
    </source>
</reference>
<dbReference type="GO" id="GO:0003886">
    <property type="term" value="F:DNA (cytosine-5-)-methyltransferase activity"/>
    <property type="evidence" value="ECO:0007669"/>
    <property type="project" value="UniProtKB-EC"/>
</dbReference>